<dbReference type="KEGG" id="samy:DB32_000220"/>
<dbReference type="AlphaFoldDB" id="A0A0F6VZ12"/>
<dbReference type="PRINTS" id="PR00081">
    <property type="entry name" value="GDHRDH"/>
</dbReference>
<comment type="similarity">
    <text evidence="1">Belongs to the short-chain dehydrogenases/reductases (SDR) family.</text>
</comment>
<evidence type="ECO:0000313" key="5">
    <source>
        <dbReference type="Proteomes" id="UP000034883"/>
    </source>
</evidence>
<keyword evidence="5" id="KW-1185">Reference proteome</keyword>
<feature type="compositionally biased region" description="Polar residues" evidence="2">
    <location>
        <begin position="39"/>
        <end position="53"/>
    </location>
</feature>
<sequence>MSASPSAHAIARSLLLLPDIIARPPAARATRADVRHRASQQQGTRRASAWRPQTSAPIRATSRAMDLQLTGKIAIVTGASRGIGRAIAQTLAHEGAKLVLVARSQELLDAVARELGTESLALAIDLRAPDAPQRVVDATHARFGAIDVVVNNAGATKRGDFLALTDDEWADGFALKLFGAMRLCRAAWPHLEASRGAIVNVIGIGGRTGTAEFAIGGAVNAALSNLTKVLADRGATRGVRVNAINPGAIATERLRTRIRTAAAHDGVSEDEAARRMVAAMGIPRFGEPEDIARAVAFLASPSASYLQGAIVDVDGGATKTL</sequence>
<dbReference type="EMBL" id="CP011125">
    <property type="protein sequence ID" value="AKF03071.1"/>
    <property type="molecule type" value="Genomic_DNA"/>
</dbReference>
<dbReference type="FunFam" id="3.40.50.720:FF:000084">
    <property type="entry name" value="Short-chain dehydrogenase reductase"/>
    <property type="match status" value="1"/>
</dbReference>
<proteinExistence type="inferred from homology"/>
<feature type="region of interest" description="Disordered" evidence="2">
    <location>
        <begin position="28"/>
        <end position="53"/>
    </location>
</feature>
<dbReference type="InterPro" id="IPR036291">
    <property type="entry name" value="NAD(P)-bd_dom_sf"/>
</dbReference>
<dbReference type="InterPro" id="IPR002347">
    <property type="entry name" value="SDR_fam"/>
</dbReference>
<protein>
    <submittedName>
        <fullName evidence="4">3-oxoacyl-[acyl-carrier protein] reductase</fullName>
    </submittedName>
</protein>
<reference evidence="4 5" key="1">
    <citation type="submission" date="2015-03" db="EMBL/GenBank/DDBJ databases">
        <title>Genome assembly of Sandaracinus amylolyticus DSM 53668.</title>
        <authorList>
            <person name="Sharma G."/>
            <person name="Subramanian S."/>
        </authorList>
    </citation>
    <scope>NUCLEOTIDE SEQUENCE [LARGE SCALE GENOMIC DNA]</scope>
    <source>
        <strain evidence="4 5">DSM 53668</strain>
    </source>
</reference>
<dbReference type="PANTHER" id="PTHR42879:SF6">
    <property type="entry name" value="NADPH-DEPENDENT REDUCTASE BACG"/>
    <property type="match status" value="1"/>
</dbReference>
<dbReference type="Proteomes" id="UP000034883">
    <property type="component" value="Chromosome"/>
</dbReference>
<dbReference type="SMART" id="SM00822">
    <property type="entry name" value="PKS_KR"/>
    <property type="match status" value="1"/>
</dbReference>
<evidence type="ECO:0000256" key="1">
    <source>
        <dbReference type="ARBA" id="ARBA00006484"/>
    </source>
</evidence>
<evidence type="ECO:0000256" key="2">
    <source>
        <dbReference type="SAM" id="MobiDB-lite"/>
    </source>
</evidence>
<dbReference type="STRING" id="927083.DB32_000220"/>
<name>A0A0F6VZ12_9BACT</name>
<evidence type="ECO:0000259" key="3">
    <source>
        <dbReference type="SMART" id="SM00822"/>
    </source>
</evidence>
<feature type="domain" description="Ketoreductase" evidence="3">
    <location>
        <begin position="72"/>
        <end position="247"/>
    </location>
</feature>
<dbReference type="Gene3D" id="3.40.50.720">
    <property type="entry name" value="NAD(P)-binding Rossmann-like Domain"/>
    <property type="match status" value="1"/>
</dbReference>
<dbReference type="Pfam" id="PF13561">
    <property type="entry name" value="adh_short_C2"/>
    <property type="match status" value="1"/>
</dbReference>
<dbReference type="SUPFAM" id="SSF51735">
    <property type="entry name" value="NAD(P)-binding Rossmann-fold domains"/>
    <property type="match status" value="1"/>
</dbReference>
<dbReference type="PANTHER" id="PTHR42879">
    <property type="entry name" value="3-OXOACYL-(ACYL-CARRIER-PROTEIN) REDUCTASE"/>
    <property type="match status" value="1"/>
</dbReference>
<dbReference type="InterPro" id="IPR057326">
    <property type="entry name" value="KR_dom"/>
</dbReference>
<organism evidence="4 5">
    <name type="scientific">Sandaracinus amylolyticus</name>
    <dbReference type="NCBI Taxonomy" id="927083"/>
    <lineage>
        <taxon>Bacteria</taxon>
        <taxon>Pseudomonadati</taxon>
        <taxon>Myxococcota</taxon>
        <taxon>Polyangia</taxon>
        <taxon>Polyangiales</taxon>
        <taxon>Sandaracinaceae</taxon>
        <taxon>Sandaracinus</taxon>
    </lineage>
</organism>
<dbReference type="InterPro" id="IPR050259">
    <property type="entry name" value="SDR"/>
</dbReference>
<accession>A0A0F6VZ12</accession>
<gene>
    <name evidence="4" type="ORF">DB32_000220</name>
</gene>
<evidence type="ECO:0000313" key="4">
    <source>
        <dbReference type="EMBL" id="AKF03071.1"/>
    </source>
</evidence>